<organism evidence="1 2">
    <name type="scientific">Vicia faba</name>
    <name type="common">Broad bean</name>
    <name type="synonym">Faba vulgaris</name>
    <dbReference type="NCBI Taxonomy" id="3906"/>
    <lineage>
        <taxon>Eukaryota</taxon>
        <taxon>Viridiplantae</taxon>
        <taxon>Streptophyta</taxon>
        <taxon>Embryophyta</taxon>
        <taxon>Tracheophyta</taxon>
        <taxon>Spermatophyta</taxon>
        <taxon>Magnoliopsida</taxon>
        <taxon>eudicotyledons</taxon>
        <taxon>Gunneridae</taxon>
        <taxon>Pentapetalae</taxon>
        <taxon>rosids</taxon>
        <taxon>fabids</taxon>
        <taxon>Fabales</taxon>
        <taxon>Fabaceae</taxon>
        <taxon>Papilionoideae</taxon>
        <taxon>50 kb inversion clade</taxon>
        <taxon>NPAAA clade</taxon>
        <taxon>Hologalegina</taxon>
        <taxon>IRL clade</taxon>
        <taxon>Fabeae</taxon>
        <taxon>Vicia</taxon>
    </lineage>
</organism>
<name>A0AAV1AFT5_VICFA</name>
<dbReference type="AlphaFoldDB" id="A0AAV1AFT5"/>
<dbReference type="EMBL" id="OX451739">
    <property type="protein sequence ID" value="CAI8609370.1"/>
    <property type="molecule type" value="Genomic_DNA"/>
</dbReference>
<evidence type="ECO:0000313" key="2">
    <source>
        <dbReference type="Proteomes" id="UP001157006"/>
    </source>
</evidence>
<sequence length="124" mass="13453">MGRGVQMASSGVASSGAASPSTQSKQLFLLQTSQCKKLHIGLHLGWCFGPVHIPFFSVQTKCNVIKFFSASIFLSPTTTSIHSSSLLLLLHRLYLPLAPVTALIKHQRLATAKDRLISLNSSLY</sequence>
<dbReference type="Proteomes" id="UP001157006">
    <property type="component" value="Chromosome 4"/>
</dbReference>
<protein>
    <submittedName>
        <fullName evidence="1">Uncharacterized protein</fullName>
    </submittedName>
</protein>
<gene>
    <name evidence="1" type="ORF">VFH_IV129800</name>
</gene>
<proteinExistence type="predicted"/>
<keyword evidence="2" id="KW-1185">Reference proteome</keyword>
<evidence type="ECO:0000313" key="1">
    <source>
        <dbReference type="EMBL" id="CAI8609370.1"/>
    </source>
</evidence>
<reference evidence="1 2" key="1">
    <citation type="submission" date="2023-01" db="EMBL/GenBank/DDBJ databases">
        <authorList>
            <person name="Kreplak J."/>
        </authorList>
    </citation>
    <scope>NUCLEOTIDE SEQUENCE [LARGE SCALE GENOMIC DNA]</scope>
</reference>
<accession>A0AAV1AFT5</accession>